<dbReference type="CAZy" id="CBM50">
    <property type="family name" value="Carbohydrate-Binding Module Family 50"/>
</dbReference>
<dbReference type="Pfam" id="PF01476">
    <property type="entry name" value="LysM"/>
    <property type="match status" value="2"/>
</dbReference>
<gene>
    <name evidence="9" type="ordered locus">Adeg_1755</name>
</gene>
<dbReference type="Gene3D" id="3.10.350.10">
    <property type="entry name" value="LysM domain"/>
    <property type="match status" value="2"/>
</dbReference>
<dbReference type="PROSITE" id="PS51782">
    <property type="entry name" value="LYSM"/>
    <property type="match status" value="2"/>
</dbReference>
<evidence type="ECO:0000256" key="5">
    <source>
        <dbReference type="ARBA" id="ARBA00022801"/>
    </source>
</evidence>
<dbReference type="HOGENOM" id="CLU_016043_1_1_9"/>
<dbReference type="Gene3D" id="3.90.1720.10">
    <property type="entry name" value="endopeptidase domain like (from Nostoc punctiforme)"/>
    <property type="match status" value="1"/>
</dbReference>
<dbReference type="SUPFAM" id="SSF54106">
    <property type="entry name" value="LysM domain"/>
    <property type="match status" value="2"/>
</dbReference>
<keyword evidence="6" id="KW-0788">Thiol protease</keyword>
<dbReference type="SMART" id="SM00257">
    <property type="entry name" value="LysM"/>
    <property type="match status" value="2"/>
</dbReference>
<keyword evidence="10" id="KW-1185">Reference proteome</keyword>
<dbReference type="PANTHER" id="PTHR47053:SF1">
    <property type="entry name" value="MUREIN DD-ENDOPEPTIDASE MEPH-RELATED"/>
    <property type="match status" value="1"/>
</dbReference>
<keyword evidence="3" id="KW-0732">Signal</keyword>
<dbReference type="PANTHER" id="PTHR47053">
    <property type="entry name" value="MUREIN DD-ENDOPEPTIDASE MEPH-RELATED"/>
    <property type="match status" value="1"/>
</dbReference>
<name>C9R965_AMMDK</name>
<evidence type="ECO:0000256" key="4">
    <source>
        <dbReference type="ARBA" id="ARBA00022737"/>
    </source>
</evidence>
<feature type="domain" description="LysM" evidence="7">
    <location>
        <begin position="71"/>
        <end position="114"/>
    </location>
</feature>
<dbReference type="InterPro" id="IPR000064">
    <property type="entry name" value="NLP_P60_dom"/>
</dbReference>
<evidence type="ECO:0000313" key="10">
    <source>
        <dbReference type="Proteomes" id="UP000002620"/>
    </source>
</evidence>
<evidence type="ECO:0000259" key="8">
    <source>
        <dbReference type="PROSITE" id="PS51935"/>
    </source>
</evidence>
<evidence type="ECO:0000256" key="1">
    <source>
        <dbReference type="ARBA" id="ARBA00007074"/>
    </source>
</evidence>
<dbReference type="PROSITE" id="PS51935">
    <property type="entry name" value="NLPC_P60"/>
    <property type="match status" value="1"/>
</dbReference>
<dbReference type="InterPro" id="IPR036779">
    <property type="entry name" value="LysM_dom_sf"/>
</dbReference>
<dbReference type="GO" id="GO:0008234">
    <property type="term" value="F:cysteine-type peptidase activity"/>
    <property type="evidence" value="ECO:0007669"/>
    <property type="project" value="UniProtKB-KW"/>
</dbReference>
<feature type="domain" description="NlpC/P60" evidence="8">
    <location>
        <begin position="132"/>
        <end position="255"/>
    </location>
</feature>
<dbReference type="eggNOG" id="COG1388">
    <property type="taxonomic scope" value="Bacteria"/>
</dbReference>
<dbReference type="CDD" id="cd00118">
    <property type="entry name" value="LysM"/>
    <property type="match status" value="2"/>
</dbReference>
<evidence type="ECO:0000313" key="9">
    <source>
        <dbReference type="EMBL" id="ACX52844.1"/>
    </source>
</evidence>
<dbReference type="InterPro" id="IPR051202">
    <property type="entry name" value="Peptidase_C40"/>
</dbReference>
<evidence type="ECO:0000256" key="3">
    <source>
        <dbReference type="ARBA" id="ARBA00022729"/>
    </source>
</evidence>
<dbReference type="EMBL" id="CP001785">
    <property type="protein sequence ID" value="ACX52844.1"/>
    <property type="molecule type" value="Genomic_DNA"/>
</dbReference>
<dbReference type="InterPro" id="IPR038765">
    <property type="entry name" value="Papain-like_cys_pep_sf"/>
</dbReference>
<keyword evidence="5" id="KW-0378">Hydrolase</keyword>
<dbReference type="InterPro" id="IPR018392">
    <property type="entry name" value="LysM"/>
</dbReference>
<dbReference type="STRING" id="429009.Adeg_1755"/>
<evidence type="ECO:0000256" key="2">
    <source>
        <dbReference type="ARBA" id="ARBA00022670"/>
    </source>
</evidence>
<evidence type="ECO:0000256" key="6">
    <source>
        <dbReference type="ARBA" id="ARBA00022807"/>
    </source>
</evidence>
<accession>C9R965</accession>
<dbReference type="eggNOG" id="COG0791">
    <property type="taxonomic scope" value="Bacteria"/>
</dbReference>
<keyword evidence="4" id="KW-0677">Repeat</keyword>
<dbReference type="Proteomes" id="UP000002620">
    <property type="component" value="Chromosome"/>
</dbReference>
<dbReference type="KEGG" id="adg:Adeg_1755"/>
<sequence>MGVGRAESATYVVQPGDCLWSIAVAHGTTWQTLVKINKLTSTTIYPGQVLVLPDSGASPVPVSSSEADPATTHVVQPGDCLWNIAVKYGVTVQDLMEANGLTSTIIYPGQVLAIPGSSGSQPAPAPSRGGGRVEVQRMLDYAASLLGTRYRWAGESPETGFDCSGFVKHVFGRFGIYLPHSADAQSYYGVPVSRYELKPGDLLFFCTEGYGIDHVGIYLGDGRFIHASSSRGCVRYNSLYESYWSSHFVTARRLI</sequence>
<dbReference type="AlphaFoldDB" id="C9R965"/>
<feature type="domain" description="LysM" evidence="7">
    <location>
        <begin position="9"/>
        <end position="52"/>
    </location>
</feature>
<comment type="similarity">
    <text evidence="1">Belongs to the peptidase C40 family.</text>
</comment>
<dbReference type="GO" id="GO:0006508">
    <property type="term" value="P:proteolysis"/>
    <property type="evidence" value="ECO:0007669"/>
    <property type="project" value="UniProtKB-KW"/>
</dbReference>
<dbReference type="MEROPS" id="C40.006"/>
<protein>
    <submittedName>
        <fullName evidence="9">NLP/P60 protein</fullName>
    </submittedName>
</protein>
<proteinExistence type="inferred from homology"/>
<keyword evidence="2" id="KW-0645">Protease</keyword>
<reference evidence="9 10" key="1">
    <citation type="submission" date="2009-10" db="EMBL/GenBank/DDBJ databases">
        <title>Complete sequence of chromosome of Ammonifex degensii KC4.</title>
        <authorList>
            <consortium name="US DOE Joint Genome Institute"/>
            <person name="Kerfeld C."/>
            <person name="Goodner B."/>
            <person name="Huber H."/>
            <person name="Stetter K."/>
            <person name="Lucas S."/>
            <person name="Copeland A."/>
            <person name="Lapidus A."/>
            <person name="Glavina del Rio T."/>
            <person name="Dalin E."/>
            <person name="Tice H."/>
            <person name="Bruce D."/>
            <person name="Goodwin L."/>
            <person name="Pitluck S."/>
            <person name="Saunders E."/>
            <person name="Brettin T."/>
            <person name="Detter J.C."/>
            <person name="Han C."/>
            <person name="Larimer F."/>
            <person name="Land M."/>
            <person name="Hauser L."/>
            <person name="Kyrpides N."/>
            <person name="Ovchinnikova G."/>
            <person name="Richardson P."/>
        </authorList>
    </citation>
    <scope>NUCLEOTIDE SEQUENCE [LARGE SCALE GENOMIC DNA]</scope>
    <source>
        <strain evidence="10">DSM 10501 / KC4</strain>
    </source>
</reference>
<evidence type="ECO:0000259" key="7">
    <source>
        <dbReference type="PROSITE" id="PS51782"/>
    </source>
</evidence>
<organism evidence="9 10">
    <name type="scientific">Ammonifex degensii (strain DSM 10501 / KC4)</name>
    <dbReference type="NCBI Taxonomy" id="429009"/>
    <lineage>
        <taxon>Bacteria</taxon>
        <taxon>Bacillati</taxon>
        <taxon>Bacillota</taxon>
        <taxon>Clostridia</taxon>
        <taxon>Thermoanaerobacterales</taxon>
        <taxon>Thermoanaerobacteraceae</taxon>
        <taxon>Ammonifex</taxon>
    </lineage>
</organism>
<dbReference type="SUPFAM" id="SSF54001">
    <property type="entry name" value="Cysteine proteinases"/>
    <property type="match status" value="1"/>
</dbReference>
<dbReference type="Pfam" id="PF00877">
    <property type="entry name" value="NLPC_P60"/>
    <property type="match status" value="1"/>
</dbReference>
<dbReference type="OrthoDB" id="9808890at2"/>
<dbReference type="RefSeq" id="WP_015739721.1">
    <property type="nucleotide sequence ID" value="NC_013385.1"/>
</dbReference>